<keyword evidence="2" id="KW-1185">Reference proteome</keyword>
<gene>
    <name evidence="1" type="ORF">PISMIDRAFT_108260</name>
</gene>
<name>A0A0C9YR76_9AGAM</name>
<reference evidence="1 2" key="1">
    <citation type="submission" date="2014-04" db="EMBL/GenBank/DDBJ databases">
        <authorList>
            <consortium name="DOE Joint Genome Institute"/>
            <person name="Kuo A."/>
            <person name="Kohler A."/>
            <person name="Costa M.D."/>
            <person name="Nagy L.G."/>
            <person name="Floudas D."/>
            <person name="Copeland A."/>
            <person name="Barry K.W."/>
            <person name="Cichocki N."/>
            <person name="Veneault-Fourrey C."/>
            <person name="LaButti K."/>
            <person name="Lindquist E.A."/>
            <person name="Lipzen A."/>
            <person name="Lundell T."/>
            <person name="Morin E."/>
            <person name="Murat C."/>
            <person name="Sun H."/>
            <person name="Tunlid A."/>
            <person name="Henrissat B."/>
            <person name="Grigoriev I.V."/>
            <person name="Hibbett D.S."/>
            <person name="Martin F."/>
            <person name="Nordberg H.P."/>
            <person name="Cantor M.N."/>
            <person name="Hua S.X."/>
        </authorList>
    </citation>
    <scope>NUCLEOTIDE SEQUENCE [LARGE SCALE GENOMIC DNA]</scope>
    <source>
        <strain evidence="1 2">441</strain>
    </source>
</reference>
<dbReference type="HOGENOM" id="CLU_3019986_0_0_1"/>
<proteinExistence type="predicted"/>
<dbReference type="Proteomes" id="UP000054018">
    <property type="component" value="Unassembled WGS sequence"/>
</dbReference>
<dbReference type="OrthoDB" id="2104739at2759"/>
<evidence type="ECO:0000313" key="2">
    <source>
        <dbReference type="Proteomes" id="UP000054018"/>
    </source>
</evidence>
<accession>A0A0C9YR76</accession>
<feature type="non-terminal residue" evidence="1">
    <location>
        <position position="1"/>
    </location>
</feature>
<protein>
    <submittedName>
        <fullName evidence="1">Uncharacterized protein</fullName>
    </submittedName>
</protein>
<reference evidence="2" key="2">
    <citation type="submission" date="2015-01" db="EMBL/GenBank/DDBJ databases">
        <title>Evolutionary Origins and Diversification of the Mycorrhizal Mutualists.</title>
        <authorList>
            <consortium name="DOE Joint Genome Institute"/>
            <consortium name="Mycorrhizal Genomics Consortium"/>
            <person name="Kohler A."/>
            <person name="Kuo A."/>
            <person name="Nagy L.G."/>
            <person name="Floudas D."/>
            <person name="Copeland A."/>
            <person name="Barry K.W."/>
            <person name="Cichocki N."/>
            <person name="Veneault-Fourrey C."/>
            <person name="LaButti K."/>
            <person name="Lindquist E.A."/>
            <person name="Lipzen A."/>
            <person name="Lundell T."/>
            <person name="Morin E."/>
            <person name="Murat C."/>
            <person name="Riley R."/>
            <person name="Ohm R."/>
            <person name="Sun H."/>
            <person name="Tunlid A."/>
            <person name="Henrissat B."/>
            <person name="Grigoriev I.V."/>
            <person name="Hibbett D.S."/>
            <person name="Martin F."/>
        </authorList>
    </citation>
    <scope>NUCLEOTIDE SEQUENCE [LARGE SCALE GENOMIC DNA]</scope>
    <source>
        <strain evidence="2">441</strain>
    </source>
</reference>
<evidence type="ECO:0000313" key="1">
    <source>
        <dbReference type="EMBL" id="KIK19146.1"/>
    </source>
</evidence>
<dbReference type="AlphaFoldDB" id="A0A0C9YR76"/>
<sequence length="56" mass="6366">LLIHTACAKIAHLSGAAEHIKKVLRRMEVTRVLAEDVRRQSSYTQQFCLRRMVSGS</sequence>
<organism evidence="1 2">
    <name type="scientific">Pisolithus microcarpus 441</name>
    <dbReference type="NCBI Taxonomy" id="765257"/>
    <lineage>
        <taxon>Eukaryota</taxon>
        <taxon>Fungi</taxon>
        <taxon>Dikarya</taxon>
        <taxon>Basidiomycota</taxon>
        <taxon>Agaricomycotina</taxon>
        <taxon>Agaricomycetes</taxon>
        <taxon>Agaricomycetidae</taxon>
        <taxon>Boletales</taxon>
        <taxon>Sclerodermatineae</taxon>
        <taxon>Pisolithaceae</taxon>
        <taxon>Pisolithus</taxon>
    </lineage>
</organism>
<dbReference type="EMBL" id="KN833790">
    <property type="protein sequence ID" value="KIK19146.1"/>
    <property type="molecule type" value="Genomic_DNA"/>
</dbReference>